<proteinExistence type="predicted"/>
<reference evidence="1" key="1">
    <citation type="submission" date="2017-12" db="EMBL/GenBank/DDBJ databases">
        <title>Insights into the successfully spreading KPC-encoding IncII plasmids.</title>
        <authorList>
            <person name="Brandt C."/>
            <person name="Pletz M.W."/>
            <person name="Makarewicz O."/>
        </authorList>
    </citation>
    <scope>NUCLEOTIDE SEQUENCE</scope>
    <source>
        <strain evidence="1">UR15381</strain>
        <plasmid evidence="1">pUJ-1KPC</plasmid>
    </source>
</reference>
<evidence type="ECO:0000313" key="1">
    <source>
        <dbReference type="EMBL" id="AVI43215.1"/>
    </source>
</evidence>
<dbReference type="EMBL" id="MG700548">
    <property type="protein sequence ID" value="AVI43215.1"/>
    <property type="molecule type" value="Genomic_DNA"/>
</dbReference>
<keyword evidence="1" id="KW-0614">Plasmid</keyword>
<accession>A0A2P1BNA3</accession>
<geneLocation type="plasmid" evidence="1">
    <name>pUJ-1KPC</name>
</geneLocation>
<name>A0A2P1BNA3_KLEPN</name>
<dbReference type="AlphaFoldDB" id="A0A2P1BNA3"/>
<protein>
    <submittedName>
        <fullName evidence="1">Uncharacterized protein</fullName>
    </submittedName>
</protein>
<sequence length="81" mass="8952">MNPVACMRSRFSNLIALRRDAEIEIARINALKIRVISFSSNSLMNSRSKLHEESLWIYGGSRMTKAVCAIRPSGIAGRAAS</sequence>
<organism evidence="1">
    <name type="scientific">Klebsiella pneumoniae</name>
    <dbReference type="NCBI Taxonomy" id="573"/>
    <lineage>
        <taxon>Bacteria</taxon>
        <taxon>Pseudomonadati</taxon>
        <taxon>Pseudomonadota</taxon>
        <taxon>Gammaproteobacteria</taxon>
        <taxon>Enterobacterales</taxon>
        <taxon>Enterobacteriaceae</taxon>
        <taxon>Klebsiella/Raoultella group</taxon>
        <taxon>Klebsiella</taxon>
        <taxon>Klebsiella pneumoniae complex</taxon>
    </lineage>
</organism>